<name>A0AAE9WED0_9SCHI</name>
<evidence type="ECO:0000313" key="7">
    <source>
        <dbReference type="Proteomes" id="UP001212411"/>
    </source>
</evidence>
<dbReference type="EMBL" id="CP115612">
    <property type="protein sequence ID" value="WBW73677.1"/>
    <property type="molecule type" value="Genomic_DNA"/>
</dbReference>
<dbReference type="InterPro" id="IPR013194">
    <property type="entry name" value="HDAC_interact_dom"/>
</dbReference>
<dbReference type="GO" id="GO:0003714">
    <property type="term" value="F:transcription corepressor activity"/>
    <property type="evidence" value="ECO:0007669"/>
    <property type="project" value="InterPro"/>
</dbReference>
<dbReference type="InterPro" id="IPR057634">
    <property type="entry name" value="PAH_ZNF598/HEL2"/>
</dbReference>
<dbReference type="InterPro" id="IPR003822">
    <property type="entry name" value="PAH"/>
</dbReference>
<feature type="compositionally biased region" description="Basic and acidic residues" evidence="4">
    <location>
        <begin position="656"/>
        <end position="667"/>
    </location>
</feature>
<accession>A0AAE9WED0</accession>
<dbReference type="GO" id="GO:0070822">
    <property type="term" value="C:Sin3-type complex"/>
    <property type="evidence" value="ECO:0007669"/>
    <property type="project" value="TreeGrafter"/>
</dbReference>
<dbReference type="Pfam" id="PF16879">
    <property type="entry name" value="Sin3a_C"/>
    <property type="match status" value="1"/>
</dbReference>
<protein>
    <submittedName>
        <fullName evidence="6">Clr6 histone deacetylase complex subunit Pst2</fullName>
    </submittedName>
</protein>
<dbReference type="GeneID" id="80876200"/>
<dbReference type="Proteomes" id="UP001212411">
    <property type="component" value="Chromosome 2"/>
</dbReference>
<feature type="region of interest" description="Disordered" evidence="4">
    <location>
        <begin position="656"/>
        <end position="706"/>
    </location>
</feature>
<keyword evidence="2 3" id="KW-0539">Nucleus</keyword>
<dbReference type="InterPro" id="IPR031693">
    <property type="entry name" value="Sin3_C"/>
</dbReference>
<dbReference type="InterPro" id="IPR036600">
    <property type="entry name" value="PAH_sf"/>
</dbReference>
<organism evidence="6 7">
    <name type="scientific">Schizosaccharomyces osmophilus</name>
    <dbReference type="NCBI Taxonomy" id="2545709"/>
    <lineage>
        <taxon>Eukaryota</taxon>
        <taxon>Fungi</taxon>
        <taxon>Dikarya</taxon>
        <taxon>Ascomycota</taxon>
        <taxon>Taphrinomycotina</taxon>
        <taxon>Schizosaccharomycetes</taxon>
        <taxon>Schizosaccharomycetales</taxon>
        <taxon>Schizosaccharomycetaceae</taxon>
        <taxon>Schizosaccharomyces</taxon>
    </lineage>
</organism>
<evidence type="ECO:0000256" key="1">
    <source>
        <dbReference type="ARBA" id="ARBA00004123"/>
    </source>
</evidence>
<dbReference type="Pfam" id="PF02671">
    <property type="entry name" value="PAH"/>
    <property type="match status" value="2"/>
</dbReference>
<dbReference type="SUPFAM" id="SSF47762">
    <property type="entry name" value="PAH2 domain"/>
    <property type="match status" value="3"/>
</dbReference>
<dbReference type="SMART" id="SM00761">
    <property type="entry name" value="HDAC_interact"/>
    <property type="match status" value="1"/>
</dbReference>
<comment type="subcellular location">
    <subcellularLocation>
        <location evidence="1 3">Nucleus</location>
    </subcellularLocation>
</comment>
<dbReference type="RefSeq" id="XP_056037920.1">
    <property type="nucleotide sequence ID" value="XM_056181511.1"/>
</dbReference>
<dbReference type="KEGG" id="som:SOMG_02720"/>
<dbReference type="InterPro" id="IPR039774">
    <property type="entry name" value="Sin3-like"/>
</dbReference>
<evidence type="ECO:0000256" key="3">
    <source>
        <dbReference type="PROSITE-ProRule" id="PRU00810"/>
    </source>
</evidence>
<dbReference type="PANTHER" id="PTHR12346">
    <property type="entry name" value="SIN3B-RELATED"/>
    <property type="match status" value="1"/>
</dbReference>
<reference evidence="6 7" key="1">
    <citation type="journal article" date="2023" name="G3 (Bethesda)">
        <title>A high-quality reference genome for the fission yeast Schizosaccharomyces osmophilus.</title>
        <authorList>
            <person name="Jia G.S."/>
            <person name="Zhang W.C."/>
            <person name="Liang Y."/>
            <person name="Liu X.H."/>
            <person name="Rhind N."/>
            <person name="Pidoux A."/>
            <person name="Brysch-Herzberg M."/>
            <person name="Du L.L."/>
        </authorList>
    </citation>
    <scope>NUCLEOTIDE SEQUENCE [LARGE SCALE GENOMIC DNA]</scope>
    <source>
        <strain evidence="6 7">CBS 15793</strain>
    </source>
</reference>
<evidence type="ECO:0000313" key="6">
    <source>
        <dbReference type="EMBL" id="WBW73677.1"/>
    </source>
</evidence>
<gene>
    <name evidence="6" type="primary">pst2</name>
    <name evidence="6" type="ORF">SOMG_02720</name>
</gene>
<dbReference type="Pfam" id="PF23202">
    <property type="entry name" value="PAH_ZNF598"/>
    <property type="match status" value="1"/>
</dbReference>
<dbReference type="PANTHER" id="PTHR12346:SF58">
    <property type="entry name" value="PAIRED AMPHIPATHIC HELIX PROTEIN PST2"/>
    <property type="match status" value="1"/>
</dbReference>
<sequence>MEQAISVSKNDFRSSINENYQSGTVPMNDNYRNSRADIEKESAAFIRIFGEKLFHYPSLYTAFVEIVKALDEQIIDFPGFIERVHVLLNDFPELLLELNTLLPSSYQFLPSNGGINGLQFTTPTGTVSRPYSYAASYADVPSCYHRAISCVAKVKRALKNNDASFQQFQLILQQFSSSEISAEELQSKVASLLSDFPTLLQQFQQFLPNSVFYSSTPPLGSYPIRTVQSSNFRLSNLSDFNTPPSSVHDTIATAFPSVSQADAIGFFKQVQHQLPSLDIYHEFLKLINLYVQNIISRDTLLARSFAFLRSIPDLWKSFQLILHFNPQEFPNIYYTATSDHSDYGPSYRLLPLEERMSPCSGRDELAWSILNDEWVSHPTWASEESGFIVQRKTPYEDAMTKLEEERYEFDRHIEAINWTIKTLDNLAVRLEEMSEEEQKGYQLPPGLGLRSKSIYEKTIKLVYTADHYKIILNALETMPSATLPIVLKRLIEKREEWRSAKESLQPTWRNTEFKNYDKSLDPQCIYFKAKDKKIVTPKLLLAEAETIHGQTSMQFPFFSETSFDFSTIYDNENVLFDVCYIVCTFVVCNSPSGLKKVENFFKNTLPLFFGIDKQKLAKFLDPVFHGPNYDSSAESMYGNKIIRRKRSNSITQLTELSKHQKISEQRQSRSAAAARKKGDVINNAVNSDDTPSDNGSPASNSKQQLSRPAAAIVASLKYPSHPENCLLDESNREKAVPNNQTTFDEKFPFMKTDEVNQVEQYGYSAIYVFFRLFNMLYDRLLQLKNLENCVEDAQRQIKPNPVAQEHKLWRSRESELPELPEEDTYYNKTFVMSLRLIYGVLDQNQFEDYMRFYYGNKAYELYTVDKLVWSVAKQVHHIVSDGKFKHVLGVIEEYNSRSTPKRSYDEFLYRMNLERYLNSDEMLFRFAWNFDAKRFSINLLRRANVTLDETLESQRQGWKKYLEDYIAQKGTDCVSYKNYRCPFLCRTIPFEGTSGMARMSLQTRLMSSLCFLSDLKARLCINSFKLLYVPCTQDAYLSRDYLLLNNPESLGIQSARSSRWKARLDTLHTKLFDGQLNNVSFESLFI</sequence>
<feature type="compositionally biased region" description="Polar residues" evidence="4">
    <location>
        <begin position="683"/>
        <end position="706"/>
    </location>
</feature>
<feature type="domain" description="Histone deacetylase interacting" evidence="5">
    <location>
        <begin position="339"/>
        <end position="440"/>
    </location>
</feature>
<dbReference type="PROSITE" id="PS51477">
    <property type="entry name" value="PAH"/>
    <property type="match status" value="2"/>
</dbReference>
<keyword evidence="7" id="KW-1185">Reference proteome</keyword>
<dbReference type="GO" id="GO:0000122">
    <property type="term" value="P:negative regulation of transcription by RNA polymerase II"/>
    <property type="evidence" value="ECO:0007669"/>
    <property type="project" value="TreeGrafter"/>
</dbReference>
<dbReference type="AlphaFoldDB" id="A0AAE9WED0"/>
<evidence type="ECO:0000259" key="5">
    <source>
        <dbReference type="SMART" id="SM00761"/>
    </source>
</evidence>
<evidence type="ECO:0000256" key="4">
    <source>
        <dbReference type="SAM" id="MobiDB-lite"/>
    </source>
</evidence>
<evidence type="ECO:0000256" key="2">
    <source>
        <dbReference type="ARBA" id="ARBA00023242"/>
    </source>
</evidence>
<dbReference type="Gene3D" id="1.20.1160.11">
    <property type="entry name" value="Paired amphipathic helix"/>
    <property type="match status" value="3"/>
</dbReference>
<proteinExistence type="predicted"/>
<dbReference type="Pfam" id="PF08295">
    <property type="entry name" value="Sin3_corepress"/>
    <property type="match status" value="1"/>
</dbReference>